<feature type="domain" description="AP5B1 C-terminal" evidence="2">
    <location>
        <begin position="1058"/>
        <end position="1107"/>
    </location>
</feature>
<evidence type="ECO:0000259" key="1">
    <source>
        <dbReference type="Pfam" id="PF21588"/>
    </source>
</evidence>
<dbReference type="GO" id="GO:0016197">
    <property type="term" value="P:endosomal transport"/>
    <property type="evidence" value="ECO:0007669"/>
    <property type="project" value="InterPro"/>
</dbReference>
<reference evidence="3" key="1">
    <citation type="submission" date="2022-08" db="EMBL/GenBank/DDBJ databases">
        <authorList>
            <person name="Marques A."/>
        </authorList>
    </citation>
    <scope>NUCLEOTIDE SEQUENCE</scope>
    <source>
        <strain evidence="3">RhyPub2mFocal</strain>
        <tissue evidence="3">Leaves</tissue>
    </source>
</reference>
<feature type="domain" description="AP5B1 middle" evidence="1">
    <location>
        <begin position="462"/>
        <end position="628"/>
    </location>
</feature>
<dbReference type="Proteomes" id="UP001140206">
    <property type="component" value="Chromosome 3"/>
</dbReference>
<dbReference type="Pfam" id="PF21590">
    <property type="entry name" value="AP5B1_C"/>
    <property type="match status" value="1"/>
</dbReference>
<comment type="caution">
    <text evidence="3">The sequence shown here is derived from an EMBL/GenBank/DDBJ whole genome shotgun (WGS) entry which is preliminary data.</text>
</comment>
<dbReference type="EMBL" id="JAMFTS010000003">
    <property type="protein sequence ID" value="KAJ4776351.1"/>
    <property type="molecule type" value="Genomic_DNA"/>
</dbReference>
<dbReference type="AlphaFoldDB" id="A0AAV8EDX3"/>
<name>A0AAV8EDX3_9POAL</name>
<dbReference type="PANTHER" id="PTHR34033">
    <property type="entry name" value="AP-5 COMPLEX SUBUNIT BETA-1"/>
    <property type="match status" value="1"/>
</dbReference>
<dbReference type="InterPro" id="IPR016024">
    <property type="entry name" value="ARM-type_fold"/>
</dbReference>
<protein>
    <submittedName>
        <fullName evidence="3">AP-5 complex subunit beta</fullName>
    </submittedName>
</protein>
<dbReference type="InterPro" id="IPR038741">
    <property type="entry name" value="AP5B1"/>
</dbReference>
<evidence type="ECO:0000259" key="2">
    <source>
        <dbReference type="Pfam" id="PF21590"/>
    </source>
</evidence>
<dbReference type="InterPro" id="IPR048979">
    <property type="entry name" value="AP5B1_middle"/>
</dbReference>
<dbReference type="SUPFAM" id="SSF48371">
    <property type="entry name" value="ARM repeat"/>
    <property type="match status" value="1"/>
</dbReference>
<evidence type="ECO:0000313" key="4">
    <source>
        <dbReference type="Proteomes" id="UP001140206"/>
    </source>
</evidence>
<organism evidence="3 4">
    <name type="scientific">Rhynchospora pubera</name>
    <dbReference type="NCBI Taxonomy" id="906938"/>
    <lineage>
        <taxon>Eukaryota</taxon>
        <taxon>Viridiplantae</taxon>
        <taxon>Streptophyta</taxon>
        <taxon>Embryophyta</taxon>
        <taxon>Tracheophyta</taxon>
        <taxon>Spermatophyta</taxon>
        <taxon>Magnoliopsida</taxon>
        <taxon>Liliopsida</taxon>
        <taxon>Poales</taxon>
        <taxon>Cyperaceae</taxon>
        <taxon>Cyperoideae</taxon>
        <taxon>Rhynchosporeae</taxon>
        <taxon>Rhynchospora</taxon>
    </lineage>
</organism>
<accession>A0AAV8EDX3</accession>
<dbReference type="GO" id="GO:0030119">
    <property type="term" value="C:AP-type membrane coat adaptor complex"/>
    <property type="evidence" value="ECO:0007669"/>
    <property type="project" value="TreeGrafter"/>
</dbReference>
<sequence>MEKQTSFKTSPPLPNLSVQDWDSLLDDFSSGDISRRRKHLSLPLLDLCLHSLSRRDLPSSLKLSLLHFLDQHLPSIPLPSPPFPSLLSALRSFIPLPDPSPLKEQLLITTTSLFISLLQSPSSPHLQSLIELLLPLINRPNHGPDRQTRGLVCESLRELESAFPCLLSEILGHVWALAQAERTHVAQSYLLLLAQISRNAVVNGLLSSSSSVLSTSMPLTPFTIPQIALSDQNLVLSPPSDVNLREIRRVLAFLLDRPRDLTPGAISVLTSALVDIADALEDCVPAVSALLKVNFSSLLSSHNPFLSHSILSLYRHFSEAFNEHDIGKVAYRLQLSASDTGQKLIFRLLALHWLFGSTLLTSQVSSLTSLPGFYPQVFDPLAIKAKKLDAISVIASEGDGAMSLLEDGLVCISYFRWLPGWSTETLVAFRAMHKLLIGVMPHDGSDNGPGRTRLGSLMESTIFADLENVLIHLALEHHPLVPVIATFISRLLQCETHSPVGSRFLQTLDRCLIPNLKPGYGLSFYFPLLEKISENETVAPKGVLELLKRHMVCLTDEHGPDTGHRSWSQGSRVLSICRVMLKKHKGSQIFRPLSLLLAFTCQNFPDLEVRDNARIYLRMLACIPGKKLRQTLSIGEQKSGLAPAPLPASLIDIPPHPSPDLKKSTGIASYIHLERLKPPLVKQSWFLPVQGSVPALSNGSGPAEGGIMDIVTSVAPLSPDESNKTDSSKVTYQKEASRVMDPNTALLLRVLRTHFGCIPDYRVMPGIKIRIPCVLRFESDPFIRTWGFESCDEQTLPALYAIKITFSTLSKYGKIPSCRVPFLLGDLLKSDLAIVAVGQGNDECIEHSNFAKVFLELQPEDPMPGLIDIFINANTATEQVVSGFLRPVTIGIEDMFLKAILPPNVSDMWVPRYYSDLFDTLWEACGSSVNIGRETFPLNGGKGAVSINGTQSVKFLEVPEDVLINAVERHLAGFVVRVAGASLVKVVRQNRVIENIVWDEKEEEEDDLDVGPSGDDFSAETALVAYSREESELDLEYTQAEMESNSNDRSLAIVDKKKSVGNICVLIFLPPRYHLLFLMEIGYGSTMVRMRTDHWPCLAYVDEYLEALF</sequence>
<keyword evidence="4" id="KW-1185">Reference proteome</keyword>
<evidence type="ECO:0000313" key="3">
    <source>
        <dbReference type="EMBL" id="KAJ4776351.1"/>
    </source>
</evidence>
<dbReference type="Pfam" id="PF21588">
    <property type="entry name" value="AP5B1_middle"/>
    <property type="match status" value="1"/>
</dbReference>
<gene>
    <name evidence="3" type="ORF">LUZ62_060608</name>
</gene>
<dbReference type="InterPro" id="IPR048981">
    <property type="entry name" value="AP5B1_C"/>
</dbReference>
<proteinExistence type="predicted"/>
<dbReference type="PANTHER" id="PTHR34033:SF1">
    <property type="entry name" value="AP-5 COMPLEX SUBUNIT BETA-1"/>
    <property type="match status" value="1"/>
</dbReference>